<keyword evidence="9 19" id="KW-0812">Transmembrane</keyword>
<dbReference type="Pfam" id="PF13246">
    <property type="entry name" value="Cation_ATPase"/>
    <property type="match status" value="1"/>
</dbReference>
<dbReference type="AlphaFoldDB" id="A0A1H6UN10"/>
<dbReference type="InterPro" id="IPR008250">
    <property type="entry name" value="ATPase_P-typ_transduc_dom_A_sf"/>
</dbReference>
<dbReference type="Gene3D" id="2.70.150.10">
    <property type="entry name" value="Calcium-transporting ATPase, cytoplasmic transduction domain A"/>
    <property type="match status" value="1"/>
</dbReference>
<feature type="transmembrane region" description="Helical" evidence="19">
    <location>
        <begin position="50"/>
        <end position="73"/>
    </location>
</feature>
<comment type="catalytic activity">
    <reaction evidence="17">
        <text>Mg(2+)(out) + ATP + H2O = Mg(2+)(in) + ADP + phosphate + H(+)</text>
        <dbReference type="Rhea" id="RHEA:10260"/>
        <dbReference type="ChEBI" id="CHEBI:15377"/>
        <dbReference type="ChEBI" id="CHEBI:15378"/>
        <dbReference type="ChEBI" id="CHEBI:18420"/>
        <dbReference type="ChEBI" id="CHEBI:30616"/>
        <dbReference type="ChEBI" id="CHEBI:43474"/>
        <dbReference type="ChEBI" id="CHEBI:456216"/>
        <dbReference type="EC" id="7.2.2.14"/>
    </reaction>
</comment>
<protein>
    <recommendedName>
        <fullName evidence="5">Magnesium-transporting ATPase, P-type 1</fullName>
        <ecNumber evidence="4">7.2.2.14</ecNumber>
    </recommendedName>
    <alternativeName>
        <fullName evidence="16">Mg(2+) transport ATPase, P-type 1</fullName>
    </alternativeName>
</protein>
<comment type="function">
    <text evidence="1">Mediates magnesium influx to the cytosol.</text>
</comment>
<dbReference type="InterPro" id="IPR004014">
    <property type="entry name" value="ATPase_P-typ_cation-transptr_N"/>
</dbReference>
<dbReference type="Gene3D" id="1.20.1110.10">
    <property type="entry name" value="Calcium-transporting ATPase, transmembrane domain"/>
    <property type="match status" value="1"/>
</dbReference>
<dbReference type="RefSeq" id="WP_091336536.1">
    <property type="nucleotide sequence ID" value="NZ_FNYC01000003.1"/>
</dbReference>
<dbReference type="SMART" id="SM00831">
    <property type="entry name" value="Cation_ATPase_N"/>
    <property type="match status" value="1"/>
</dbReference>
<keyword evidence="13" id="KW-1278">Translocase</keyword>
<evidence type="ECO:0000313" key="21">
    <source>
        <dbReference type="EMBL" id="SEI93743.1"/>
    </source>
</evidence>
<evidence type="ECO:0000256" key="8">
    <source>
        <dbReference type="ARBA" id="ARBA00022553"/>
    </source>
</evidence>
<evidence type="ECO:0000256" key="9">
    <source>
        <dbReference type="ARBA" id="ARBA00022692"/>
    </source>
</evidence>
<dbReference type="InterPro" id="IPR006415">
    <property type="entry name" value="P-type_ATPase_IIIB"/>
</dbReference>
<evidence type="ECO:0000256" key="11">
    <source>
        <dbReference type="ARBA" id="ARBA00022840"/>
    </source>
</evidence>
<gene>
    <name evidence="21" type="ORF">SAMN04487997_2094</name>
</gene>
<accession>A0A1H6UN10</accession>
<keyword evidence="8" id="KW-0597">Phosphoprotein</keyword>
<dbReference type="InterPro" id="IPR023214">
    <property type="entry name" value="HAD_sf"/>
</dbReference>
<keyword evidence="6" id="KW-1003">Cell membrane</keyword>
<dbReference type="SFLD" id="SFLDS00003">
    <property type="entry name" value="Haloacid_Dehalogenase"/>
    <property type="match status" value="1"/>
</dbReference>
<evidence type="ECO:0000256" key="2">
    <source>
        <dbReference type="ARBA" id="ARBA00004429"/>
    </source>
</evidence>
<dbReference type="EMBL" id="FNYC01000003">
    <property type="protein sequence ID" value="SEI93743.1"/>
    <property type="molecule type" value="Genomic_DNA"/>
</dbReference>
<feature type="transmembrane region" description="Helical" evidence="19">
    <location>
        <begin position="269"/>
        <end position="294"/>
    </location>
</feature>
<evidence type="ECO:0000256" key="4">
    <source>
        <dbReference type="ARBA" id="ARBA00012786"/>
    </source>
</evidence>
<reference evidence="21 22" key="1">
    <citation type="submission" date="2016-10" db="EMBL/GenBank/DDBJ databases">
        <authorList>
            <person name="de Groot N.N."/>
        </authorList>
    </citation>
    <scope>NUCLEOTIDE SEQUENCE [LARGE SCALE GENOMIC DNA]</scope>
    <source>
        <strain evidence="21 22">DSM 26515</strain>
    </source>
</reference>
<dbReference type="GO" id="GO:0005886">
    <property type="term" value="C:plasma membrane"/>
    <property type="evidence" value="ECO:0007669"/>
    <property type="project" value="UniProtKB-SubCell"/>
</dbReference>
<dbReference type="SUPFAM" id="SSF81665">
    <property type="entry name" value="Calcium ATPase, transmembrane domain M"/>
    <property type="match status" value="1"/>
</dbReference>
<feature type="transmembrane region" description="Helical" evidence="19">
    <location>
        <begin position="79"/>
        <end position="101"/>
    </location>
</feature>
<organism evidence="21 22">
    <name type="scientific">Frateuria terrea</name>
    <dbReference type="NCBI Taxonomy" id="529704"/>
    <lineage>
        <taxon>Bacteria</taxon>
        <taxon>Pseudomonadati</taxon>
        <taxon>Pseudomonadota</taxon>
        <taxon>Gammaproteobacteria</taxon>
        <taxon>Lysobacterales</taxon>
        <taxon>Rhodanobacteraceae</taxon>
        <taxon>Frateuria</taxon>
    </lineage>
</organism>
<evidence type="ECO:0000259" key="20">
    <source>
        <dbReference type="SMART" id="SM00831"/>
    </source>
</evidence>
<keyword evidence="14 19" id="KW-1133">Transmembrane helix</keyword>
<dbReference type="GO" id="GO:0015444">
    <property type="term" value="F:P-type magnesium transporter activity"/>
    <property type="evidence" value="ECO:0007669"/>
    <property type="project" value="UniProtKB-EC"/>
</dbReference>
<evidence type="ECO:0000256" key="14">
    <source>
        <dbReference type="ARBA" id="ARBA00022989"/>
    </source>
</evidence>
<dbReference type="InterPro" id="IPR018303">
    <property type="entry name" value="ATPase_P-typ_P_site"/>
</dbReference>
<feature type="transmembrane region" description="Helical" evidence="19">
    <location>
        <begin position="805"/>
        <end position="827"/>
    </location>
</feature>
<dbReference type="OrthoDB" id="9814270at2"/>
<feature type="region of interest" description="Disordered" evidence="18">
    <location>
        <begin position="1"/>
        <end position="20"/>
    </location>
</feature>
<comment type="similarity">
    <text evidence="3">Belongs to the cation transport ATPase (P-type) (TC 3.A.3) family. Type IIIB subfamily.</text>
</comment>
<dbReference type="Gene3D" id="3.40.50.1000">
    <property type="entry name" value="HAD superfamily/HAD-like"/>
    <property type="match status" value="1"/>
</dbReference>
<evidence type="ECO:0000256" key="16">
    <source>
        <dbReference type="ARBA" id="ARBA00029806"/>
    </source>
</evidence>
<dbReference type="PROSITE" id="PS00154">
    <property type="entry name" value="ATPASE_E1_E2"/>
    <property type="match status" value="1"/>
</dbReference>
<keyword evidence="7" id="KW-0997">Cell inner membrane</keyword>
<evidence type="ECO:0000256" key="12">
    <source>
        <dbReference type="ARBA" id="ARBA00022842"/>
    </source>
</evidence>
<dbReference type="PRINTS" id="PR01836">
    <property type="entry name" value="MGATPASE"/>
</dbReference>
<dbReference type="Proteomes" id="UP000199420">
    <property type="component" value="Unassembled WGS sequence"/>
</dbReference>
<feature type="transmembrane region" description="Helical" evidence="19">
    <location>
        <begin position="243"/>
        <end position="263"/>
    </location>
</feature>
<dbReference type="SUPFAM" id="SSF56784">
    <property type="entry name" value="HAD-like"/>
    <property type="match status" value="1"/>
</dbReference>
<evidence type="ECO:0000256" key="7">
    <source>
        <dbReference type="ARBA" id="ARBA00022519"/>
    </source>
</evidence>
<dbReference type="NCBIfam" id="TIGR01494">
    <property type="entry name" value="ATPase_P-type"/>
    <property type="match status" value="2"/>
</dbReference>
<dbReference type="Pfam" id="PF00689">
    <property type="entry name" value="Cation_ATPase_C"/>
    <property type="match status" value="1"/>
</dbReference>
<name>A0A1H6UN10_9GAMM</name>
<dbReference type="InterPro" id="IPR036412">
    <property type="entry name" value="HAD-like_sf"/>
</dbReference>
<feature type="transmembrane region" description="Helical" evidence="19">
    <location>
        <begin position="745"/>
        <end position="762"/>
    </location>
</feature>
<dbReference type="SFLD" id="SFLDF00027">
    <property type="entry name" value="p-type_atpase"/>
    <property type="match status" value="1"/>
</dbReference>
<keyword evidence="15 19" id="KW-0472">Membrane</keyword>
<feature type="transmembrane region" description="Helical" evidence="19">
    <location>
        <begin position="774"/>
        <end position="793"/>
    </location>
</feature>
<evidence type="ECO:0000256" key="6">
    <source>
        <dbReference type="ARBA" id="ARBA00022475"/>
    </source>
</evidence>
<dbReference type="InterPro" id="IPR023299">
    <property type="entry name" value="ATPase_P-typ_cyto_dom_N"/>
</dbReference>
<dbReference type="PANTHER" id="PTHR42861">
    <property type="entry name" value="CALCIUM-TRANSPORTING ATPASE"/>
    <property type="match status" value="1"/>
</dbReference>
<dbReference type="InterPro" id="IPR001757">
    <property type="entry name" value="P_typ_ATPase"/>
</dbReference>
<evidence type="ECO:0000256" key="15">
    <source>
        <dbReference type="ARBA" id="ARBA00023136"/>
    </source>
</evidence>
<dbReference type="Pfam" id="PF00690">
    <property type="entry name" value="Cation_ATPase_N"/>
    <property type="match status" value="1"/>
</dbReference>
<dbReference type="Pfam" id="PF00122">
    <property type="entry name" value="E1-E2_ATPase"/>
    <property type="match status" value="1"/>
</dbReference>
<dbReference type="SUPFAM" id="SSF81653">
    <property type="entry name" value="Calcium ATPase, transduction domain A"/>
    <property type="match status" value="1"/>
</dbReference>
<proteinExistence type="inferred from homology"/>
<dbReference type="Gene3D" id="3.40.1110.10">
    <property type="entry name" value="Calcium-transporting ATPase, cytoplasmic domain N"/>
    <property type="match status" value="1"/>
</dbReference>
<dbReference type="GO" id="GO:0016887">
    <property type="term" value="F:ATP hydrolysis activity"/>
    <property type="evidence" value="ECO:0007669"/>
    <property type="project" value="InterPro"/>
</dbReference>
<evidence type="ECO:0000256" key="18">
    <source>
        <dbReference type="SAM" id="MobiDB-lite"/>
    </source>
</evidence>
<dbReference type="SFLD" id="SFLDG00002">
    <property type="entry name" value="C1.7:_P-type_atpase_like"/>
    <property type="match status" value="1"/>
</dbReference>
<evidence type="ECO:0000256" key="1">
    <source>
        <dbReference type="ARBA" id="ARBA00003954"/>
    </source>
</evidence>
<keyword evidence="22" id="KW-1185">Reference proteome</keyword>
<keyword evidence="12" id="KW-0460">Magnesium</keyword>
<dbReference type="GO" id="GO:0005524">
    <property type="term" value="F:ATP binding"/>
    <property type="evidence" value="ECO:0007669"/>
    <property type="project" value="UniProtKB-KW"/>
</dbReference>
<dbReference type="EC" id="7.2.2.14" evidence="4"/>
<sequence>MDSPTSLADGPLPTSGGRAEASCAGLSEAEAARRRARYGANELRRGGSGILALVAAALANPLVAILIAAAATSGVLGDVLGAMIIAVIVLLSLVLNATLGFRSQRAAERLREEITPMATVCRDGRWQDRPRRELVPGDLIRLSAGDRIPADARLLDARDFHVQQAALTGESLPVEKEPASADARTGPEAKGRVFLGSSVVAGTAVAEVEATGAATAFGEVAARLDERPPLTEFERGLKDFAGLIMRTVVMLVLLVLLVGVVLHRPPLETLLFALALAVGLTPEFMPMITTVTLARGAVRMARRRVIVRHLAAIEDFGSMTVLLSDKTGTLTRGDTAVDGTWDASGRSSARTSQLAVLNAAFETGTRSPLDAAILRDCAASSEGWSKLDEIPLDFERRRMSVVVQRGGERWLIAKGAPESVLPACSQCESGDDMVPFDPPRRAECQRTYEAMGERGLRVLAIAWRPVETQARYTASDEAGMALAGFVSFVDPLMPGVAKAVHALASDGIPLKVLTGDNPRVARYTCEQAGLDPGRVVTGEELRGMSETALGLLAARTQVFALVTPEQKYRIVMALKARGEVVGFLGDGVNDAPSLHAADVGISVAHAADIARDSADILLREGNLEVLHAGVLEGRRAFANVMKYLFMGTSSNFGNMFSMVVGALVLPFLPMLPAQILLNNFLYDLAQTTIPSDNVDAAQLRGPQRWSVPLIRRFMVGIGPVSSLYDLLTFYVLIHWLHATAETFHTGWFIESLATQTLVVFVIRTHGNPLRSRPAVPLVASVVAVVAVGLALPWTPLAGVFGFVPLPPAFFAFLVIAACSYLLLVQVLKRRFMQVARPRRVKPRP</sequence>
<dbReference type="InterPro" id="IPR044492">
    <property type="entry name" value="P_typ_ATPase_HD_dom"/>
</dbReference>
<keyword evidence="10" id="KW-0547">Nucleotide-binding</keyword>
<evidence type="ECO:0000256" key="17">
    <source>
        <dbReference type="ARBA" id="ARBA00047295"/>
    </source>
</evidence>
<evidence type="ECO:0000256" key="5">
    <source>
        <dbReference type="ARBA" id="ARBA00013555"/>
    </source>
</evidence>
<evidence type="ECO:0000256" key="3">
    <source>
        <dbReference type="ARBA" id="ARBA00008746"/>
    </source>
</evidence>
<dbReference type="NCBIfam" id="TIGR01524">
    <property type="entry name" value="ATPase-IIIB_Mg"/>
    <property type="match status" value="1"/>
</dbReference>
<keyword evidence="11" id="KW-0067">ATP-binding</keyword>
<feature type="domain" description="Cation-transporting P-type ATPase N-terminal" evidence="20">
    <location>
        <begin position="11"/>
        <end position="78"/>
    </location>
</feature>
<evidence type="ECO:0000256" key="19">
    <source>
        <dbReference type="SAM" id="Phobius"/>
    </source>
</evidence>
<dbReference type="InterPro" id="IPR006068">
    <property type="entry name" value="ATPase_P-typ_cation-transptr_C"/>
</dbReference>
<evidence type="ECO:0000256" key="13">
    <source>
        <dbReference type="ARBA" id="ARBA00022967"/>
    </source>
</evidence>
<comment type="subcellular location">
    <subcellularLocation>
        <location evidence="2">Cell inner membrane</location>
        <topology evidence="2">Multi-pass membrane protein</topology>
    </subcellularLocation>
</comment>
<dbReference type="InterPro" id="IPR059000">
    <property type="entry name" value="ATPase_P-type_domA"/>
</dbReference>
<dbReference type="InterPro" id="IPR023298">
    <property type="entry name" value="ATPase_P-typ_TM_dom_sf"/>
</dbReference>
<dbReference type="STRING" id="529704.SAMN02927913_1633"/>
<evidence type="ECO:0000256" key="10">
    <source>
        <dbReference type="ARBA" id="ARBA00022741"/>
    </source>
</evidence>
<evidence type="ECO:0000313" key="22">
    <source>
        <dbReference type="Proteomes" id="UP000199420"/>
    </source>
</evidence>